<reference evidence="1" key="1">
    <citation type="submission" date="2019-03" db="EMBL/GenBank/DDBJ databases">
        <authorList>
            <person name="Mank J."/>
            <person name="Almeida P."/>
        </authorList>
    </citation>
    <scope>NUCLEOTIDE SEQUENCE</scope>
    <source>
        <strain evidence="1">78183</strain>
    </source>
</reference>
<proteinExistence type="predicted"/>
<name>A0A6N2KVF6_SALVM</name>
<evidence type="ECO:0000313" key="1">
    <source>
        <dbReference type="EMBL" id="VFU27199.1"/>
    </source>
</evidence>
<accession>A0A6N2KVF6</accession>
<sequence>MWLLQCSLFPMSRLCMILRDVMPNSCEVGHFLRQNEHPLTKFLTMENSEVLCRNRFGNAKRPMVLYHQGGQIYNERDSKNKRGKDPQLLLNV</sequence>
<organism evidence="1">
    <name type="scientific">Salix viminalis</name>
    <name type="common">Common osier</name>
    <name type="synonym">Basket willow</name>
    <dbReference type="NCBI Taxonomy" id="40686"/>
    <lineage>
        <taxon>Eukaryota</taxon>
        <taxon>Viridiplantae</taxon>
        <taxon>Streptophyta</taxon>
        <taxon>Embryophyta</taxon>
        <taxon>Tracheophyta</taxon>
        <taxon>Spermatophyta</taxon>
        <taxon>Magnoliopsida</taxon>
        <taxon>eudicotyledons</taxon>
        <taxon>Gunneridae</taxon>
        <taxon>Pentapetalae</taxon>
        <taxon>rosids</taxon>
        <taxon>fabids</taxon>
        <taxon>Malpighiales</taxon>
        <taxon>Salicaceae</taxon>
        <taxon>Saliceae</taxon>
        <taxon>Salix</taxon>
    </lineage>
</organism>
<protein>
    <submittedName>
        <fullName evidence="1">Uncharacterized protein</fullName>
    </submittedName>
</protein>
<dbReference type="AlphaFoldDB" id="A0A6N2KVF6"/>
<gene>
    <name evidence="1" type="ORF">SVIM_LOCUS79451</name>
</gene>
<dbReference type="EMBL" id="CAADRP010000336">
    <property type="protein sequence ID" value="VFU27199.1"/>
    <property type="molecule type" value="Genomic_DNA"/>
</dbReference>